<proteinExistence type="predicted"/>
<name>A0A383AED8_9ZZZZ</name>
<evidence type="ECO:0000313" key="1">
    <source>
        <dbReference type="EMBL" id="SVE06054.1"/>
    </source>
</evidence>
<gene>
    <name evidence="1" type="ORF">METZ01_LOCUS458908</name>
</gene>
<dbReference type="EMBL" id="UINC01191415">
    <property type="protein sequence ID" value="SVE06054.1"/>
    <property type="molecule type" value="Genomic_DNA"/>
</dbReference>
<dbReference type="AlphaFoldDB" id="A0A383AED8"/>
<reference evidence="1" key="1">
    <citation type="submission" date="2018-05" db="EMBL/GenBank/DDBJ databases">
        <authorList>
            <person name="Lanie J.A."/>
            <person name="Ng W.-L."/>
            <person name="Kazmierczak K.M."/>
            <person name="Andrzejewski T.M."/>
            <person name="Davidsen T.M."/>
            <person name="Wayne K.J."/>
            <person name="Tettelin H."/>
            <person name="Glass J.I."/>
            <person name="Rusch D."/>
            <person name="Podicherti R."/>
            <person name="Tsui H.-C.T."/>
            <person name="Winkler M.E."/>
        </authorList>
    </citation>
    <scope>NUCLEOTIDE SEQUENCE</scope>
</reference>
<feature type="non-terminal residue" evidence="1">
    <location>
        <position position="1"/>
    </location>
</feature>
<organism evidence="1">
    <name type="scientific">marine metagenome</name>
    <dbReference type="NCBI Taxonomy" id="408172"/>
    <lineage>
        <taxon>unclassified sequences</taxon>
        <taxon>metagenomes</taxon>
        <taxon>ecological metagenomes</taxon>
    </lineage>
</organism>
<sequence length="68" mass="7774">DHALQVLERRFGENAIMTGAQFALKNRNDFFKVSPPKCPFGPREANPADPIKLDPKKAKRYIKNLARH</sequence>
<accession>A0A383AED8</accession>
<protein>
    <submittedName>
        <fullName evidence="1">Uncharacterized protein</fullName>
    </submittedName>
</protein>